<evidence type="ECO:0000313" key="2">
    <source>
        <dbReference type="EMBL" id="GAB0133995.1"/>
    </source>
</evidence>
<proteinExistence type="predicted"/>
<feature type="compositionally biased region" description="Polar residues" evidence="1">
    <location>
        <begin position="23"/>
        <end position="41"/>
    </location>
</feature>
<reference evidence="3" key="1">
    <citation type="submission" date="2024-06" db="EMBL/GenBank/DDBJ databases">
        <title>Draft Genome Sequences of Epichloe bromicola Strains Isolated from Elymus ciliaris.</title>
        <authorList>
            <consortium name="Epichloe bromicola genome sequencing consortium"/>
            <person name="Miura A."/>
            <person name="Imano S."/>
            <person name="Ashida A."/>
            <person name="Sato I."/>
            <person name="Chiba S."/>
            <person name="Tanaka A."/>
            <person name="Camagna M."/>
            <person name="Takemoto D."/>
        </authorList>
    </citation>
    <scope>NUCLEOTIDE SEQUENCE [LARGE SCALE GENOMIC DNA]</scope>
    <source>
        <strain evidence="3">DP</strain>
    </source>
</reference>
<dbReference type="EMBL" id="BAAFGZ010000063">
    <property type="protein sequence ID" value="GAB0133995.1"/>
    <property type="molecule type" value="Genomic_DNA"/>
</dbReference>
<organism evidence="2 3">
    <name type="scientific">Epichloe bromicola</name>
    <dbReference type="NCBI Taxonomy" id="79588"/>
    <lineage>
        <taxon>Eukaryota</taxon>
        <taxon>Fungi</taxon>
        <taxon>Dikarya</taxon>
        <taxon>Ascomycota</taxon>
        <taxon>Pezizomycotina</taxon>
        <taxon>Sordariomycetes</taxon>
        <taxon>Hypocreomycetidae</taxon>
        <taxon>Hypocreales</taxon>
        <taxon>Clavicipitaceae</taxon>
        <taxon>Epichloe</taxon>
    </lineage>
</organism>
<evidence type="ECO:0000313" key="3">
    <source>
        <dbReference type="Proteomes" id="UP001562357"/>
    </source>
</evidence>
<dbReference type="Proteomes" id="UP001562357">
    <property type="component" value="Unassembled WGS sequence"/>
</dbReference>
<feature type="region of interest" description="Disordered" evidence="1">
    <location>
        <begin position="1"/>
        <end position="83"/>
    </location>
</feature>
<evidence type="ECO:0000256" key="1">
    <source>
        <dbReference type="SAM" id="MobiDB-lite"/>
    </source>
</evidence>
<gene>
    <name evidence="2" type="primary">g2382</name>
    <name evidence="2" type="ORF">EsDP_00002382</name>
</gene>
<accession>A0ABQ0CKN7</accession>
<sequence length="188" mass="20541">MSCIESDRAAIPSLANPEPVESPATSQLPTPTASPTTSQLPIPTASPTTSQLPTPTASPSSSPAEDEGAKSEEEEEDDDDDEPMMAQNLARCPRCLRLFPKGAMADHRKTHLLSRVGTEGQLVSRSSACSHCRRRGHRCIVAKRPSHEALRTVRCLQCLADRECCSFAKDYRHLDVRTLSEHPAARLR</sequence>
<feature type="compositionally biased region" description="Low complexity" evidence="1">
    <location>
        <begin position="43"/>
        <end position="63"/>
    </location>
</feature>
<comment type="caution">
    <text evidence="2">The sequence shown here is derived from an EMBL/GenBank/DDBJ whole genome shotgun (WGS) entry which is preliminary data.</text>
</comment>
<evidence type="ECO:0008006" key="4">
    <source>
        <dbReference type="Google" id="ProtNLM"/>
    </source>
</evidence>
<name>A0ABQ0CKN7_9HYPO</name>
<feature type="compositionally biased region" description="Acidic residues" evidence="1">
    <location>
        <begin position="72"/>
        <end position="83"/>
    </location>
</feature>
<keyword evidence="3" id="KW-1185">Reference proteome</keyword>
<protein>
    <recommendedName>
        <fullName evidence="4">C2H2-type domain-containing protein</fullName>
    </recommendedName>
</protein>